<reference evidence="13 14" key="1">
    <citation type="submission" date="2009-11" db="EMBL/GenBank/DDBJ databases">
        <title>Annotation of Allomyces macrogynus ATCC 38327.</title>
        <authorList>
            <consortium name="The Broad Institute Genome Sequencing Platform"/>
            <person name="Russ C."/>
            <person name="Cuomo C."/>
            <person name="Burger G."/>
            <person name="Gray M.W."/>
            <person name="Holland P.W.H."/>
            <person name="King N."/>
            <person name="Lang F.B.F."/>
            <person name="Roger A.J."/>
            <person name="Ruiz-Trillo I."/>
            <person name="Young S.K."/>
            <person name="Zeng Q."/>
            <person name="Gargeya S."/>
            <person name="Fitzgerald M."/>
            <person name="Haas B."/>
            <person name="Abouelleil A."/>
            <person name="Alvarado L."/>
            <person name="Arachchi H.M."/>
            <person name="Berlin A."/>
            <person name="Chapman S.B."/>
            <person name="Gearin G."/>
            <person name="Goldberg J."/>
            <person name="Griggs A."/>
            <person name="Gujja S."/>
            <person name="Hansen M."/>
            <person name="Heiman D."/>
            <person name="Howarth C."/>
            <person name="Larimer J."/>
            <person name="Lui A."/>
            <person name="MacDonald P.J.P."/>
            <person name="McCowen C."/>
            <person name="Montmayeur A."/>
            <person name="Murphy C."/>
            <person name="Neiman D."/>
            <person name="Pearson M."/>
            <person name="Priest M."/>
            <person name="Roberts A."/>
            <person name="Saif S."/>
            <person name="Shea T."/>
            <person name="Sisk P."/>
            <person name="Stolte C."/>
            <person name="Sykes S."/>
            <person name="Wortman J."/>
            <person name="Nusbaum C."/>
            <person name="Birren B."/>
        </authorList>
    </citation>
    <scope>NUCLEOTIDE SEQUENCE [LARGE SCALE GENOMIC DNA]</scope>
    <source>
        <strain evidence="13 14">ATCC 38327</strain>
    </source>
</reference>
<dbReference type="SUPFAM" id="SSF81606">
    <property type="entry name" value="PP2C-like"/>
    <property type="match status" value="1"/>
</dbReference>
<dbReference type="InterPro" id="IPR036457">
    <property type="entry name" value="PPM-type-like_dom_sf"/>
</dbReference>
<sequence length="357" mass="38819">MGQTLSEPITEKHTTQGASKRFLFAASGMQGWRISMEDAHTTETTIGDPNAQIGFFAVFDGHGGANVARFSGTELHKRIVEREHFKKGAYHDALKDGFLALDDELRHHPEFEHDPSGCTAVAALITPENIYVGNAGDSRAVLATGGQTIAMSFDHKPGNPEEQYRIMAAGGFVEFGRVNGNLALSRAIGDFEFKQNPDLPPEKQIVTANPDIQERALGNDDEFLIMACDGIWDCVSNEECVSYVRRQIALGKRLPTICEELMEACLAHDAELGGVGCDNMTVILIAFLNGRSEDEWYAWMADKYALDGPVTIEFAGRPVVLSKPVAAADALANSAADAHDDDENDHNEVDEVAHKSG</sequence>
<dbReference type="Gene3D" id="3.60.40.10">
    <property type="entry name" value="PPM-type phosphatase domain"/>
    <property type="match status" value="1"/>
</dbReference>
<dbReference type="OMA" id="GPGIRNQ"/>
<dbReference type="GO" id="GO:0046872">
    <property type="term" value="F:metal ion binding"/>
    <property type="evidence" value="ECO:0007669"/>
    <property type="project" value="UniProtKB-KW"/>
</dbReference>
<dbReference type="GO" id="GO:0004722">
    <property type="term" value="F:protein serine/threonine phosphatase activity"/>
    <property type="evidence" value="ECO:0007669"/>
    <property type="project" value="UniProtKB-EC"/>
</dbReference>
<comment type="cofactor">
    <cofactor evidence="2">
        <name>Mg(2+)</name>
        <dbReference type="ChEBI" id="CHEBI:18420"/>
    </cofactor>
</comment>
<dbReference type="Pfam" id="PF00481">
    <property type="entry name" value="PP2C"/>
    <property type="match status" value="1"/>
</dbReference>
<keyword evidence="8" id="KW-0464">Manganese</keyword>
<evidence type="ECO:0000256" key="3">
    <source>
        <dbReference type="ARBA" id="ARBA00006702"/>
    </source>
</evidence>
<evidence type="ECO:0000313" key="13">
    <source>
        <dbReference type="EMBL" id="KNE69010.1"/>
    </source>
</evidence>
<keyword evidence="6 10" id="KW-0378">Hydrolase</keyword>
<dbReference type="Proteomes" id="UP000054350">
    <property type="component" value="Unassembled WGS sequence"/>
</dbReference>
<accession>A0A0L0T2Y5</accession>
<dbReference type="CDD" id="cd00143">
    <property type="entry name" value="PP2Cc"/>
    <property type="match status" value="1"/>
</dbReference>
<dbReference type="PROSITE" id="PS51746">
    <property type="entry name" value="PPM_2"/>
    <property type="match status" value="1"/>
</dbReference>
<evidence type="ECO:0000256" key="10">
    <source>
        <dbReference type="RuleBase" id="RU003465"/>
    </source>
</evidence>
<dbReference type="PROSITE" id="PS01032">
    <property type="entry name" value="PPM_1"/>
    <property type="match status" value="1"/>
</dbReference>
<dbReference type="VEuPathDB" id="FungiDB:AMAG_13884"/>
<keyword evidence="5" id="KW-0479">Metal-binding</keyword>
<dbReference type="PANTHER" id="PTHR13832:SF565">
    <property type="entry name" value="AT28366P-RELATED"/>
    <property type="match status" value="1"/>
</dbReference>
<dbReference type="EC" id="3.1.3.16" evidence="4"/>
<dbReference type="InterPro" id="IPR015655">
    <property type="entry name" value="PP2C"/>
</dbReference>
<evidence type="ECO:0000256" key="8">
    <source>
        <dbReference type="ARBA" id="ARBA00023211"/>
    </source>
</evidence>
<comment type="catalytic activity">
    <reaction evidence="9">
        <text>O-phospho-L-threonyl-[protein] + H2O = L-threonyl-[protein] + phosphate</text>
        <dbReference type="Rhea" id="RHEA:47004"/>
        <dbReference type="Rhea" id="RHEA-COMP:11060"/>
        <dbReference type="Rhea" id="RHEA-COMP:11605"/>
        <dbReference type="ChEBI" id="CHEBI:15377"/>
        <dbReference type="ChEBI" id="CHEBI:30013"/>
        <dbReference type="ChEBI" id="CHEBI:43474"/>
        <dbReference type="ChEBI" id="CHEBI:61977"/>
        <dbReference type="EC" id="3.1.3.16"/>
    </reaction>
    <physiologicalReaction direction="left-to-right" evidence="9">
        <dbReference type="Rhea" id="RHEA:47005"/>
    </physiologicalReaction>
</comment>
<gene>
    <name evidence="13" type="ORF">AMAG_13884</name>
</gene>
<dbReference type="SMART" id="SM00332">
    <property type="entry name" value="PP2Cc"/>
    <property type="match status" value="1"/>
</dbReference>
<evidence type="ECO:0000256" key="6">
    <source>
        <dbReference type="ARBA" id="ARBA00022801"/>
    </source>
</evidence>
<comment type="similarity">
    <text evidence="3 10">Belongs to the PP2C family.</text>
</comment>
<organism evidence="13 14">
    <name type="scientific">Allomyces macrogynus (strain ATCC 38327)</name>
    <name type="common">Allomyces javanicus var. macrogynus</name>
    <dbReference type="NCBI Taxonomy" id="578462"/>
    <lineage>
        <taxon>Eukaryota</taxon>
        <taxon>Fungi</taxon>
        <taxon>Fungi incertae sedis</taxon>
        <taxon>Blastocladiomycota</taxon>
        <taxon>Blastocladiomycetes</taxon>
        <taxon>Blastocladiales</taxon>
        <taxon>Blastocladiaceae</taxon>
        <taxon>Allomyces</taxon>
    </lineage>
</organism>
<comment type="cofactor">
    <cofactor evidence="1">
        <name>Mn(2+)</name>
        <dbReference type="ChEBI" id="CHEBI:29035"/>
    </cofactor>
</comment>
<evidence type="ECO:0000256" key="5">
    <source>
        <dbReference type="ARBA" id="ARBA00022723"/>
    </source>
</evidence>
<dbReference type="AlphaFoldDB" id="A0A0L0T2Y5"/>
<evidence type="ECO:0000256" key="7">
    <source>
        <dbReference type="ARBA" id="ARBA00022912"/>
    </source>
</evidence>
<dbReference type="OrthoDB" id="10264738at2759"/>
<keyword evidence="14" id="KW-1185">Reference proteome</keyword>
<dbReference type="STRING" id="578462.A0A0L0T2Y5"/>
<dbReference type="InterPro" id="IPR001932">
    <property type="entry name" value="PPM-type_phosphatase-like_dom"/>
</dbReference>
<evidence type="ECO:0000256" key="1">
    <source>
        <dbReference type="ARBA" id="ARBA00001936"/>
    </source>
</evidence>
<feature type="region of interest" description="Disordered" evidence="11">
    <location>
        <begin position="332"/>
        <end position="357"/>
    </location>
</feature>
<proteinExistence type="inferred from homology"/>
<protein>
    <recommendedName>
        <fullName evidence="4">protein-serine/threonine phosphatase</fullName>
        <ecNumber evidence="4">3.1.3.16</ecNumber>
    </recommendedName>
</protein>
<evidence type="ECO:0000256" key="9">
    <source>
        <dbReference type="ARBA" id="ARBA00048832"/>
    </source>
</evidence>
<evidence type="ECO:0000256" key="4">
    <source>
        <dbReference type="ARBA" id="ARBA00013081"/>
    </source>
</evidence>
<reference evidence="14" key="2">
    <citation type="submission" date="2009-11" db="EMBL/GenBank/DDBJ databases">
        <title>The Genome Sequence of Allomyces macrogynus strain ATCC 38327.</title>
        <authorList>
            <consortium name="The Broad Institute Genome Sequencing Platform"/>
            <person name="Russ C."/>
            <person name="Cuomo C."/>
            <person name="Shea T."/>
            <person name="Young S.K."/>
            <person name="Zeng Q."/>
            <person name="Koehrsen M."/>
            <person name="Haas B."/>
            <person name="Borodovsky M."/>
            <person name="Guigo R."/>
            <person name="Alvarado L."/>
            <person name="Berlin A."/>
            <person name="Borenstein D."/>
            <person name="Chen Z."/>
            <person name="Engels R."/>
            <person name="Freedman E."/>
            <person name="Gellesch M."/>
            <person name="Goldberg J."/>
            <person name="Griggs A."/>
            <person name="Gujja S."/>
            <person name="Heiman D."/>
            <person name="Hepburn T."/>
            <person name="Howarth C."/>
            <person name="Jen D."/>
            <person name="Larson L."/>
            <person name="Lewis B."/>
            <person name="Mehta T."/>
            <person name="Park D."/>
            <person name="Pearson M."/>
            <person name="Roberts A."/>
            <person name="Saif S."/>
            <person name="Shenoy N."/>
            <person name="Sisk P."/>
            <person name="Stolte C."/>
            <person name="Sykes S."/>
            <person name="Walk T."/>
            <person name="White J."/>
            <person name="Yandava C."/>
            <person name="Burger G."/>
            <person name="Gray M.W."/>
            <person name="Holland P.W.H."/>
            <person name="King N."/>
            <person name="Lang F.B.F."/>
            <person name="Roger A.J."/>
            <person name="Ruiz-Trillo I."/>
            <person name="Lander E."/>
            <person name="Nusbaum C."/>
        </authorList>
    </citation>
    <scope>NUCLEOTIDE SEQUENCE [LARGE SCALE GENOMIC DNA]</scope>
    <source>
        <strain evidence="14">ATCC 38327</strain>
    </source>
</reference>
<evidence type="ECO:0000256" key="2">
    <source>
        <dbReference type="ARBA" id="ARBA00001946"/>
    </source>
</evidence>
<keyword evidence="7 10" id="KW-0904">Protein phosphatase</keyword>
<feature type="compositionally biased region" description="Basic and acidic residues" evidence="11">
    <location>
        <begin position="346"/>
        <end position="357"/>
    </location>
</feature>
<dbReference type="PANTHER" id="PTHR13832">
    <property type="entry name" value="PROTEIN PHOSPHATASE 2C"/>
    <property type="match status" value="1"/>
</dbReference>
<dbReference type="FunFam" id="3.60.40.10:FF:000016">
    <property type="entry name" value="Protein phosphatase 2C"/>
    <property type="match status" value="1"/>
</dbReference>
<dbReference type="EMBL" id="GG745359">
    <property type="protein sequence ID" value="KNE69010.1"/>
    <property type="molecule type" value="Genomic_DNA"/>
</dbReference>
<name>A0A0L0T2Y5_ALLM3</name>
<dbReference type="eggNOG" id="KOG0698">
    <property type="taxonomic scope" value="Eukaryota"/>
</dbReference>
<evidence type="ECO:0000256" key="11">
    <source>
        <dbReference type="SAM" id="MobiDB-lite"/>
    </source>
</evidence>
<dbReference type="InterPro" id="IPR000222">
    <property type="entry name" value="PP2C_BS"/>
</dbReference>
<evidence type="ECO:0000313" key="14">
    <source>
        <dbReference type="Proteomes" id="UP000054350"/>
    </source>
</evidence>
<evidence type="ECO:0000259" key="12">
    <source>
        <dbReference type="PROSITE" id="PS51746"/>
    </source>
</evidence>
<feature type="domain" description="PPM-type phosphatase" evidence="12">
    <location>
        <begin position="23"/>
        <end position="287"/>
    </location>
</feature>